<accession>A0A6J7JKJ3</accession>
<name>A0A6J7JKJ3_9ZZZZ</name>
<sequence>MSRGLYGNATVVLSSLVALIGIAIVVRTIAGGGGPVAQGLLIGLLFFAAGAGRAWMAWRGASLVSRGDEEDRTDG</sequence>
<evidence type="ECO:0000256" key="1">
    <source>
        <dbReference type="SAM" id="Phobius"/>
    </source>
</evidence>
<evidence type="ECO:0000313" key="2">
    <source>
        <dbReference type="EMBL" id="CAB4944050.1"/>
    </source>
</evidence>
<dbReference type="AlphaFoldDB" id="A0A6J7JKJ3"/>
<organism evidence="2">
    <name type="scientific">freshwater metagenome</name>
    <dbReference type="NCBI Taxonomy" id="449393"/>
    <lineage>
        <taxon>unclassified sequences</taxon>
        <taxon>metagenomes</taxon>
        <taxon>ecological metagenomes</taxon>
    </lineage>
</organism>
<keyword evidence="1" id="KW-1133">Transmembrane helix</keyword>
<keyword evidence="1" id="KW-0472">Membrane</keyword>
<reference evidence="2" key="1">
    <citation type="submission" date="2020-05" db="EMBL/GenBank/DDBJ databases">
        <authorList>
            <person name="Chiriac C."/>
            <person name="Salcher M."/>
            <person name="Ghai R."/>
            <person name="Kavagutti S V."/>
        </authorList>
    </citation>
    <scope>NUCLEOTIDE SEQUENCE</scope>
</reference>
<keyword evidence="1" id="KW-0812">Transmembrane</keyword>
<feature type="transmembrane region" description="Helical" evidence="1">
    <location>
        <begin position="12"/>
        <end position="30"/>
    </location>
</feature>
<gene>
    <name evidence="2" type="ORF">UFOPK3564_03119</name>
</gene>
<protein>
    <submittedName>
        <fullName evidence="2">Unannotated protein</fullName>
    </submittedName>
</protein>
<feature type="transmembrane region" description="Helical" evidence="1">
    <location>
        <begin position="36"/>
        <end position="56"/>
    </location>
</feature>
<proteinExistence type="predicted"/>
<dbReference type="EMBL" id="CAFBMK010000272">
    <property type="protein sequence ID" value="CAB4944050.1"/>
    <property type="molecule type" value="Genomic_DNA"/>
</dbReference>